<comment type="caution">
    <text evidence="1">The sequence shown here is derived from an EMBL/GenBank/DDBJ whole genome shotgun (WGS) entry which is preliminary data.</text>
</comment>
<sequence length="229" mass="25825">MAPLANLNGVSKTLPSITRLPNSPRSHKKEQITASLGTKTHLSECCVHTTRRAAIGLASVLLTGHFSNQVSLAADKDDGSIGWYDELPPDPTVNNMISNEKTGTRSFLKKRLYMANIGVKGSVYRIKKYAFDLLAMADLVAADTLNYVRRYLRLKSTFMFYDFDKVISAVPVDDKQPLTDMANRLFDNFEKLEDASRRKNLSETQSCYQETQVMLHEVMDRMSSLYKTI</sequence>
<proteinExistence type="predicted"/>
<gene>
    <name evidence="1" type="ORF">L6164_018562</name>
</gene>
<dbReference type="EMBL" id="CM039432">
    <property type="protein sequence ID" value="KAI4333800.1"/>
    <property type="molecule type" value="Genomic_DNA"/>
</dbReference>
<protein>
    <submittedName>
        <fullName evidence="1">Uncharacterized protein</fullName>
    </submittedName>
</protein>
<name>A0ACB9NGF2_BAUVA</name>
<dbReference type="Proteomes" id="UP000828941">
    <property type="component" value="Chromosome 7"/>
</dbReference>
<keyword evidence="2" id="KW-1185">Reference proteome</keyword>
<evidence type="ECO:0000313" key="2">
    <source>
        <dbReference type="Proteomes" id="UP000828941"/>
    </source>
</evidence>
<evidence type="ECO:0000313" key="1">
    <source>
        <dbReference type="EMBL" id="KAI4333800.1"/>
    </source>
</evidence>
<reference evidence="1 2" key="1">
    <citation type="journal article" date="2022" name="DNA Res.">
        <title>Chromosomal-level genome assembly of the orchid tree Bauhinia variegata (Leguminosae; Cercidoideae) supports the allotetraploid origin hypothesis of Bauhinia.</title>
        <authorList>
            <person name="Zhong Y."/>
            <person name="Chen Y."/>
            <person name="Zheng D."/>
            <person name="Pang J."/>
            <person name="Liu Y."/>
            <person name="Luo S."/>
            <person name="Meng S."/>
            <person name="Qian L."/>
            <person name="Wei D."/>
            <person name="Dai S."/>
            <person name="Zhou R."/>
        </authorList>
    </citation>
    <scope>NUCLEOTIDE SEQUENCE [LARGE SCALE GENOMIC DNA]</scope>
    <source>
        <strain evidence="1">BV-YZ2020</strain>
    </source>
</reference>
<organism evidence="1 2">
    <name type="scientific">Bauhinia variegata</name>
    <name type="common">Purple orchid tree</name>
    <name type="synonym">Phanera variegata</name>
    <dbReference type="NCBI Taxonomy" id="167791"/>
    <lineage>
        <taxon>Eukaryota</taxon>
        <taxon>Viridiplantae</taxon>
        <taxon>Streptophyta</taxon>
        <taxon>Embryophyta</taxon>
        <taxon>Tracheophyta</taxon>
        <taxon>Spermatophyta</taxon>
        <taxon>Magnoliopsida</taxon>
        <taxon>eudicotyledons</taxon>
        <taxon>Gunneridae</taxon>
        <taxon>Pentapetalae</taxon>
        <taxon>rosids</taxon>
        <taxon>fabids</taxon>
        <taxon>Fabales</taxon>
        <taxon>Fabaceae</taxon>
        <taxon>Cercidoideae</taxon>
        <taxon>Cercideae</taxon>
        <taxon>Bauhiniinae</taxon>
        <taxon>Bauhinia</taxon>
    </lineage>
</organism>
<accession>A0ACB9NGF2</accession>